<accession>A0A2R6R9J0</accession>
<feature type="domain" description="F-box" evidence="1">
    <location>
        <begin position="2"/>
        <end position="47"/>
    </location>
</feature>
<dbReference type="Proteomes" id="UP000241394">
    <property type="component" value="Chromosome LG8"/>
</dbReference>
<dbReference type="AlphaFoldDB" id="A0A2R6R9J0"/>
<dbReference type="PROSITE" id="PS50181">
    <property type="entry name" value="FBOX"/>
    <property type="match status" value="1"/>
</dbReference>
<dbReference type="InParanoid" id="A0A2R6R9J0"/>
<dbReference type="InterPro" id="IPR017451">
    <property type="entry name" value="F-box-assoc_interact_dom"/>
</dbReference>
<protein>
    <submittedName>
        <fullName evidence="2">F-box protein</fullName>
    </submittedName>
</protein>
<dbReference type="Pfam" id="PF00646">
    <property type="entry name" value="F-box"/>
    <property type="match status" value="1"/>
</dbReference>
<evidence type="ECO:0000259" key="1">
    <source>
        <dbReference type="PROSITE" id="PS50181"/>
    </source>
</evidence>
<dbReference type="OMA" id="VPNYDQV"/>
<dbReference type="PANTHER" id="PTHR31672">
    <property type="entry name" value="BNACNNG10540D PROTEIN"/>
    <property type="match status" value="1"/>
</dbReference>
<dbReference type="InterPro" id="IPR036047">
    <property type="entry name" value="F-box-like_dom_sf"/>
</dbReference>
<evidence type="ECO:0000313" key="2">
    <source>
        <dbReference type="EMBL" id="PSS24209.1"/>
    </source>
</evidence>
<dbReference type="Gramene" id="PSS24209">
    <property type="protein sequence ID" value="PSS24209"/>
    <property type="gene ID" value="CEY00_Acc09205"/>
</dbReference>
<keyword evidence="3" id="KW-1185">Reference proteome</keyword>
<dbReference type="NCBIfam" id="TIGR01640">
    <property type="entry name" value="F_box_assoc_1"/>
    <property type="match status" value="1"/>
</dbReference>
<sequence>MSMESPNFPVDVTFDILSRLPTKTLIQFRLASKPWLSLIQSPHFIRLKSIAKPITEDNFVLVYYESADYTKQYYSICSVREGKTLIEHKKFEFPFKSLYGYVRIVGSSNGLVCLFDTNFFSYIGTLILWNVIVGKFIVLPDSHATHRFSDTFSHMVVGFGFVLGKNDFKVVQILYDCYSDDIPEVLVYSMEADLWRKVDAVVPGFMPNRWSSNVFVKGSVHWLAFKKPRISYLCNSIMSFDMSDEVFSEIALPRDQNLSYDKVHLSVSASGDSLSLFFHINNRWEAWSMKEYGVAESWMKEFTIAETQISMPLNFMDNGDVLLVRESGKLVSCDPENQQMKDLGICGLPTSFCMVSYTSGLILLDRGDKVLK</sequence>
<organism evidence="2 3">
    <name type="scientific">Actinidia chinensis var. chinensis</name>
    <name type="common">Chinese soft-hair kiwi</name>
    <dbReference type="NCBI Taxonomy" id="1590841"/>
    <lineage>
        <taxon>Eukaryota</taxon>
        <taxon>Viridiplantae</taxon>
        <taxon>Streptophyta</taxon>
        <taxon>Embryophyta</taxon>
        <taxon>Tracheophyta</taxon>
        <taxon>Spermatophyta</taxon>
        <taxon>Magnoliopsida</taxon>
        <taxon>eudicotyledons</taxon>
        <taxon>Gunneridae</taxon>
        <taxon>Pentapetalae</taxon>
        <taxon>asterids</taxon>
        <taxon>Ericales</taxon>
        <taxon>Actinidiaceae</taxon>
        <taxon>Actinidia</taxon>
    </lineage>
</organism>
<dbReference type="InterPro" id="IPR001810">
    <property type="entry name" value="F-box_dom"/>
</dbReference>
<gene>
    <name evidence="2" type="ORF">CEY00_Acc09205</name>
</gene>
<dbReference type="InterPro" id="IPR006527">
    <property type="entry name" value="F-box-assoc_dom_typ1"/>
</dbReference>
<dbReference type="PANTHER" id="PTHR31672:SF13">
    <property type="entry name" value="F-BOX PROTEIN CPR30-LIKE"/>
    <property type="match status" value="1"/>
</dbReference>
<reference evidence="3" key="2">
    <citation type="journal article" date="2018" name="BMC Genomics">
        <title>A manually annotated Actinidia chinensis var. chinensis (kiwifruit) genome highlights the challenges associated with draft genomes and gene prediction in plants.</title>
        <authorList>
            <person name="Pilkington S.M."/>
            <person name="Crowhurst R."/>
            <person name="Hilario E."/>
            <person name="Nardozza S."/>
            <person name="Fraser L."/>
            <person name="Peng Y."/>
            <person name="Gunaseelan K."/>
            <person name="Simpson R."/>
            <person name="Tahir J."/>
            <person name="Deroles S.C."/>
            <person name="Templeton K."/>
            <person name="Luo Z."/>
            <person name="Davy M."/>
            <person name="Cheng C."/>
            <person name="McNeilage M."/>
            <person name="Scaglione D."/>
            <person name="Liu Y."/>
            <person name="Zhang Q."/>
            <person name="Datson P."/>
            <person name="De Silva N."/>
            <person name="Gardiner S.E."/>
            <person name="Bassett H."/>
            <person name="Chagne D."/>
            <person name="McCallum J."/>
            <person name="Dzierzon H."/>
            <person name="Deng C."/>
            <person name="Wang Y.Y."/>
            <person name="Barron L."/>
            <person name="Manako K."/>
            <person name="Bowen J."/>
            <person name="Foster T.M."/>
            <person name="Erridge Z.A."/>
            <person name="Tiffin H."/>
            <person name="Waite C.N."/>
            <person name="Davies K.M."/>
            <person name="Grierson E.P."/>
            <person name="Laing W.A."/>
            <person name="Kirk R."/>
            <person name="Chen X."/>
            <person name="Wood M."/>
            <person name="Montefiori M."/>
            <person name="Brummell D.A."/>
            <person name="Schwinn K.E."/>
            <person name="Catanach A."/>
            <person name="Fullerton C."/>
            <person name="Li D."/>
            <person name="Meiyalaghan S."/>
            <person name="Nieuwenhuizen N."/>
            <person name="Read N."/>
            <person name="Prakash R."/>
            <person name="Hunter D."/>
            <person name="Zhang H."/>
            <person name="McKenzie M."/>
            <person name="Knabel M."/>
            <person name="Harris A."/>
            <person name="Allan A.C."/>
            <person name="Gleave A."/>
            <person name="Chen A."/>
            <person name="Janssen B.J."/>
            <person name="Plunkett B."/>
            <person name="Ampomah-Dwamena C."/>
            <person name="Voogd C."/>
            <person name="Leif D."/>
            <person name="Lafferty D."/>
            <person name="Souleyre E.J.F."/>
            <person name="Varkonyi-Gasic E."/>
            <person name="Gambi F."/>
            <person name="Hanley J."/>
            <person name="Yao J.L."/>
            <person name="Cheung J."/>
            <person name="David K.M."/>
            <person name="Warren B."/>
            <person name="Marsh K."/>
            <person name="Snowden K.C."/>
            <person name="Lin-Wang K."/>
            <person name="Brian L."/>
            <person name="Martinez-Sanchez M."/>
            <person name="Wang M."/>
            <person name="Ileperuma N."/>
            <person name="Macnee N."/>
            <person name="Campin R."/>
            <person name="McAtee P."/>
            <person name="Drummond R.S.M."/>
            <person name="Espley R.V."/>
            <person name="Ireland H.S."/>
            <person name="Wu R."/>
            <person name="Atkinson R.G."/>
            <person name="Karunairetnam S."/>
            <person name="Bulley S."/>
            <person name="Chunkath S."/>
            <person name="Hanley Z."/>
            <person name="Storey R."/>
            <person name="Thrimawithana A.H."/>
            <person name="Thomson S."/>
            <person name="David C."/>
            <person name="Testolin R."/>
            <person name="Huang H."/>
            <person name="Hellens R.P."/>
            <person name="Schaffer R.J."/>
        </authorList>
    </citation>
    <scope>NUCLEOTIDE SEQUENCE [LARGE SCALE GENOMIC DNA]</scope>
    <source>
        <strain evidence="3">cv. Red5</strain>
    </source>
</reference>
<dbReference type="SUPFAM" id="SSF81383">
    <property type="entry name" value="F-box domain"/>
    <property type="match status" value="1"/>
</dbReference>
<evidence type="ECO:0000313" key="3">
    <source>
        <dbReference type="Proteomes" id="UP000241394"/>
    </source>
</evidence>
<dbReference type="SMART" id="SM00256">
    <property type="entry name" value="FBOX"/>
    <property type="match status" value="1"/>
</dbReference>
<comment type="caution">
    <text evidence="2">The sequence shown here is derived from an EMBL/GenBank/DDBJ whole genome shotgun (WGS) entry which is preliminary data.</text>
</comment>
<reference evidence="2 3" key="1">
    <citation type="submission" date="2017-07" db="EMBL/GenBank/DDBJ databases">
        <title>An improved, manually edited Actinidia chinensis var. chinensis (kiwifruit) genome highlights the challenges associated with draft genomes and gene prediction in plants.</title>
        <authorList>
            <person name="Pilkington S."/>
            <person name="Crowhurst R."/>
            <person name="Hilario E."/>
            <person name="Nardozza S."/>
            <person name="Fraser L."/>
            <person name="Peng Y."/>
            <person name="Gunaseelan K."/>
            <person name="Simpson R."/>
            <person name="Tahir J."/>
            <person name="Deroles S."/>
            <person name="Templeton K."/>
            <person name="Luo Z."/>
            <person name="Davy M."/>
            <person name="Cheng C."/>
            <person name="Mcneilage M."/>
            <person name="Scaglione D."/>
            <person name="Liu Y."/>
            <person name="Zhang Q."/>
            <person name="Datson P."/>
            <person name="De Silva N."/>
            <person name="Gardiner S."/>
            <person name="Bassett H."/>
            <person name="Chagne D."/>
            <person name="Mccallum J."/>
            <person name="Dzierzon H."/>
            <person name="Deng C."/>
            <person name="Wang Y.-Y."/>
            <person name="Barron N."/>
            <person name="Manako K."/>
            <person name="Bowen J."/>
            <person name="Foster T."/>
            <person name="Erridge Z."/>
            <person name="Tiffin H."/>
            <person name="Waite C."/>
            <person name="Davies K."/>
            <person name="Grierson E."/>
            <person name="Laing W."/>
            <person name="Kirk R."/>
            <person name="Chen X."/>
            <person name="Wood M."/>
            <person name="Montefiori M."/>
            <person name="Brummell D."/>
            <person name="Schwinn K."/>
            <person name="Catanach A."/>
            <person name="Fullerton C."/>
            <person name="Li D."/>
            <person name="Meiyalaghan S."/>
            <person name="Nieuwenhuizen N."/>
            <person name="Read N."/>
            <person name="Prakash R."/>
            <person name="Hunter D."/>
            <person name="Zhang H."/>
            <person name="Mckenzie M."/>
            <person name="Knabel M."/>
            <person name="Harris A."/>
            <person name="Allan A."/>
            <person name="Chen A."/>
            <person name="Janssen B."/>
            <person name="Plunkett B."/>
            <person name="Dwamena C."/>
            <person name="Voogd C."/>
            <person name="Leif D."/>
            <person name="Lafferty D."/>
            <person name="Souleyre E."/>
            <person name="Varkonyi-Gasic E."/>
            <person name="Gambi F."/>
            <person name="Hanley J."/>
            <person name="Yao J.-L."/>
            <person name="Cheung J."/>
            <person name="David K."/>
            <person name="Warren B."/>
            <person name="Marsh K."/>
            <person name="Snowden K."/>
            <person name="Lin-Wang K."/>
            <person name="Brian L."/>
            <person name="Martinez-Sanchez M."/>
            <person name="Wang M."/>
            <person name="Ileperuma N."/>
            <person name="Macnee N."/>
            <person name="Campin R."/>
            <person name="Mcatee P."/>
            <person name="Drummond R."/>
            <person name="Espley R."/>
            <person name="Ireland H."/>
            <person name="Wu R."/>
            <person name="Atkinson R."/>
            <person name="Karunairetnam S."/>
            <person name="Bulley S."/>
            <person name="Chunkath S."/>
            <person name="Hanley Z."/>
            <person name="Storey R."/>
            <person name="Thrimawithana A."/>
            <person name="Thomson S."/>
            <person name="David C."/>
            <person name="Testolin R."/>
        </authorList>
    </citation>
    <scope>NUCLEOTIDE SEQUENCE [LARGE SCALE GENOMIC DNA]</scope>
    <source>
        <strain evidence="3">cv. Red5</strain>
        <tissue evidence="2">Young leaf</tissue>
    </source>
</reference>
<dbReference type="InterPro" id="IPR050796">
    <property type="entry name" value="SCF_F-box_component"/>
</dbReference>
<dbReference type="STRING" id="1590841.A0A2R6R9J0"/>
<dbReference type="Pfam" id="PF07734">
    <property type="entry name" value="FBA_1"/>
    <property type="match status" value="1"/>
</dbReference>
<proteinExistence type="predicted"/>
<dbReference type="EMBL" id="NKQK01000008">
    <property type="protein sequence ID" value="PSS24209.1"/>
    <property type="molecule type" value="Genomic_DNA"/>
</dbReference>
<name>A0A2R6R9J0_ACTCC</name>
<dbReference type="OrthoDB" id="5314306at2759"/>
<dbReference type="CDD" id="cd22157">
    <property type="entry name" value="F-box_AtFBW1-like"/>
    <property type="match status" value="1"/>
</dbReference>